<reference evidence="6" key="2">
    <citation type="submission" date="2003-12" db="EMBL/GenBank/DDBJ databases">
        <title>Monterey Bay Coastal Ocean Microbial Observatory environmental clone sequencing.</title>
        <authorList>
            <person name="DeLong E.F."/>
        </authorList>
    </citation>
    <scope>NUCLEOTIDE SEQUENCE</scope>
</reference>
<evidence type="ECO:0000313" key="6">
    <source>
        <dbReference type="EMBL" id="AAR37950.1"/>
    </source>
</evidence>
<dbReference type="PANTHER" id="PTHR23150">
    <property type="entry name" value="SULFATASE MODIFYING FACTOR 1, 2"/>
    <property type="match status" value="1"/>
</dbReference>
<keyword evidence="2" id="KW-0408">Iron</keyword>
<dbReference type="SUPFAM" id="SSF56436">
    <property type="entry name" value="C-type lectin-like"/>
    <property type="match status" value="1"/>
</dbReference>
<dbReference type="Pfam" id="PF03781">
    <property type="entry name" value="FGE-sulfatase"/>
    <property type="match status" value="1"/>
</dbReference>
<evidence type="ECO:0008006" key="7">
    <source>
        <dbReference type="Google" id="ProtNLM"/>
    </source>
</evidence>
<dbReference type="AlphaFoldDB" id="Q6SGB2"/>
<comment type="pathway">
    <text evidence="3">Amino-acid biosynthesis; ergothioneine biosynthesis.</text>
</comment>
<dbReference type="NCBIfam" id="TIGR03440">
    <property type="entry name" value="egtB_TIGR03440"/>
    <property type="match status" value="1"/>
</dbReference>
<dbReference type="InterPro" id="IPR005532">
    <property type="entry name" value="SUMF_dom"/>
</dbReference>
<feature type="domain" description="Sulfatase-modifying factor enzyme-like" evidence="4">
    <location>
        <begin position="185"/>
        <end position="317"/>
    </location>
</feature>
<organism evidence="6">
    <name type="scientific">uncultured marine bacterium 561</name>
    <dbReference type="NCBI Taxonomy" id="257396"/>
    <lineage>
        <taxon>Bacteria</taxon>
        <taxon>environmental samples</taxon>
    </lineage>
</organism>
<name>Q6SGB2_9BACT</name>
<dbReference type="InterPro" id="IPR042095">
    <property type="entry name" value="SUMF_sf"/>
</dbReference>
<proteinExistence type="predicted"/>
<reference evidence="6" key="1">
    <citation type="submission" date="2003-11" db="EMBL/GenBank/DDBJ databases">
        <authorList>
            <person name="Heidelberg J.F."/>
            <person name="Eisen J.A."/>
            <person name="Nelson W.C."/>
            <person name="DeLong E.F."/>
        </authorList>
    </citation>
    <scope>NUCLEOTIDE SEQUENCE</scope>
</reference>
<evidence type="ECO:0000256" key="2">
    <source>
        <dbReference type="ARBA" id="ARBA00023004"/>
    </source>
</evidence>
<evidence type="ECO:0000259" key="4">
    <source>
        <dbReference type="Pfam" id="PF03781"/>
    </source>
</evidence>
<dbReference type="InterPro" id="IPR017806">
    <property type="entry name" value="EgtB"/>
</dbReference>
<dbReference type="Pfam" id="PF12867">
    <property type="entry name" value="DinB_2"/>
    <property type="match status" value="1"/>
</dbReference>
<dbReference type="EMBL" id="AY458643">
    <property type="protein sequence ID" value="AAR37950.1"/>
    <property type="molecule type" value="Genomic_DNA"/>
</dbReference>
<feature type="domain" description="DinB-like" evidence="5">
    <location>
        <begin position="20"/>
        <end position="151"/>
    </location>
</feature>
<gene>
    <name evidence="6" type="ORF">MBMO_EBAC000-47H08.29</name>
</gene>
<evidence type="ECO:0000259" key="5">
    <source>
        <dbReference type="Pfam" id="PF12867"/>
    </source>
</evidence>
<dbReference type="Gene3D" id="3.90.1580.10">
    <property type="entry name" value="paralog of FGE (formylglycine-generating enzyme)"/>
    <property type="match status" value="2"/>
</dbReference>
<evidence type="ECO:0000256" key="1">
    <source>
        <dbReference type="ARBA" id="ARBA00023002"/>
    </source>
</evidence>
<sequence>MPQHASKIVDPCEQEDRIQAFKTCRDYSLTLCDSLSPEDHMIQGAPFASPPKWHLAHTNWFFATFVLEPLALEPSTPSSWKTLFNSYYNGLGQPHARAARGILSRPALSDIIQWRMQVDDQIVKSLNADQFNPEQLQLIDLGLQHEMQHQELLVTDLLYSFSLNPSHPIFNATPAPLHPAAAKVEWLKFDGGLIEVGAGDEGFSFDNEHPRHRHFLEPFVIANRLVTNGEYQKFIDAGGYLDAQWWLSEGWDTVNLEQWRRPLHWLDQNRIFSLQGVQPLDLNAPVCHLSGYEAEAYARWSGCRLPTEFEWEYAASRQTPEIRPAGLSDAMNQSGWFGSVWQWTQSAYGPYPGYQPDKGAVGEYNGKFMSSQWVLRGSSFATPEPQQRLHYRNFFYPADRWQFTGLRLGKTATSP</sequence>
<dbReference type="InterPro" id="IPR016187">
    <property type="entry name" value="CTDL_fold"/>
</dbReference>
<dbReference type="GO" id="GO:0052699">
    <property type="term" value="P:ergothioneine biosynthetic process"/>
    <property type="evidence" value="ECO:0007669"/>
    <property type="project" value="InterPro"/>
</dbReference>
<protein>
    <recommendedName>
        <fullName evidence="7">Sulfatase-modifying factor enzyme domain-containing protein</fullName>
    </recommendedName>
</protein>
<dbReference type="InterPro" id="IPR051043">
    <property type="entry name" value="Sulfatase_Mod_Factor_Kinase"/>
</dbReference>
<evidence type="ECO:0000256" key="3">
    <source>
        <dbReference type="ARBA" id="ARBA00037882"/>
    </source>
</evidence>
<dbReference type="InterPro" id="IPR024775">
    <property type="entry name" value="DinB-like"/>
</dbReference>
<dbReference type="PANTHER" id="PTHR23150:SF36">
    <property type="entry name" value="HERCYNINE OXYGENASE"/>
    <property type="match status" value="1"/>
</dbReference>
<keyword evidence="1" id="KW-0560">Oxidoreductase</keyword>
<accession>Q6SGB2</accession>